<dbReference type="Proteomes" id="UP000299102">
    <property type="component" value="Unassembled WGS sequence"/>
</dbReference>
<accession>A0A4C1Y0G2</accession>
<proteinExistence type="predicted"/>
<dbReference type="OrthoDB" id="417598at2759"/>
<name>A0A4C1Y0G2_EUMVA</name>
<dbReference type="AlphaFoldDB" id="A0A4C1Y0G2"/>
<protein>
    <submittedName>
        <fullName evidence="1">Uncharacterized protein</fullName>
    </submittedName>
</protein>
<organism evidence="1 2">
    <name type="scientific">Eumeta variegata</name>
    <name type="common">Bagworm moth</name>
    <name type="synonym">Eumeta japonica</name>
    <dbReference type="NCBI Taxonomy" id="151549"/>
    <lineage>
        <taxon>Eukaryota</taxon>
        <taxon>Metazoa</taxon>
        <taxon>Ecdysozoa</taxon>
        <taxon>Arthropoda</taxon>
        <taxon>Hexapoda</taxon>
        <taxon>Insecta</taxon>
        <taxon>Pterygota</taxon>
        <taxon>Neoptera</taxon>
        <taxon>Endopterygota</taxon>
        <taxon>Lepidoptera</taxon>
        <taxon>Glossata</taxon>
        <taxon>Ditrysia</taxon>
        <taxon>Tineoidea</taxon>
        <taxon>Psychidae</taxon>
        <taxon>Oiketicinae</taxon>
        <taxon>Eumeta</taxon>
    </lineage>
</organism>
<evidence type="ECO:0000313" key="2">
    <source>
        <dbReference type="Proteomes" id="UP000299102"/>
    </source>
</evidence>
<comment type="caution">
    <text evidence="1">The sequence shown here is derived from an EMBL/GenBank/DDBJ whole genome shotgun (WGS) entry which is preliminary data.</text>
</comment>
<dbReference type="EMBL" id="BGZK01001038">
    <property type="protein sequence ID" value="GBP69358.1"/>
    <property type="molecule type" value="Genomic_DNA"/>
</dbReference>
<sequence length="98" mass="11098">MPPMNSLTLLTARLKMVIFVSIFVGCPHVPIQIAYLTEKLDFGMRGPYRVEKVLRHDRYELRLLTGCYGKLTRAAAENIAPWRGESPPDAKNAALLRE</sequence>
<reference evidence="1 2" key="1">
    <citation type="journal article" date="2019" name="Commun. Biol.">
        <title>The bagworm genome reveals a unique fibroin gene that provides high tensile strength.</title>
        <authorList>
            <person name="Kono N."/>
            <person name="Nakamura H."/>
            <person name="Ohtoshi R."/>
            <person name="Tomita M."/>
            <person name="Numata K."/>
            <person name="Arakawa K."/>
        </authorList>
    </citation>
    <scope>NUCLEOTIDE SEQUENCE [LARGE SCALE GENOMIC DNA]</scope>
</reference>
<evidence type="ECO:0000313" key="1">
    <source>
        <dbReference type="EMBL" id="GBP69358.1"/>
    </source>
</evidence>
<keyword evidence="2" id="KW-1185">Reference proteome</keyword>
<gene>
    <name evidence="1" type="ORF">EVAR_53435_1</name>
</gene>